<evidence type="ECO:0000313" key="3">
    <source>
        <dbReference type="EMBL" id="VDN51664.1"/>
    </source>
</evidence>
<dbReference type="GO" id="GO:0008270">
    <property type="term" value="F:zinc ion binding"/>
    <property type="evidence" value="ECO:0007669"/>
    <property type="project" value="InterPro"/>
</dbReference>
<reference evidence="6" key="1">
    <citation type="submission" date="2017-02" db="UniProtKB">
        <authorList>
            <consortium name="WormBaseParasite"/>
        </authorList>
    </citation>
    <scope>IDENTIFICATION</scope>
</reference>
<accession>A0A0N4UHW6</accession>
<evidence type="ECO:0000256" key="1">
    <source>
        <dbReference type="ARBA" id="ARBA00010718"/>
    </source>
</evidence>
<dbReference type="InterPro" id="IPR001148">
    <property type="entry name" value="CA_dom"/>
</dbReference>
<dbReference type="GO" id="GO:0004089">
    <property type="term" value="F:carbonate dehydratase activity"/>
    <property type="evidence" value="ECO:0007669"/>
    <property type="project" value="InterPro"/>
</dbReference>
<keyword evidence="5" id="KW-1185">Reference proteome</keyword>
<evidence type="ECO:0000313" key="5">
    <source>
        <dbReference type="Proteomes" id="UP000274756"/>
    </source>
</evidence>
<dbReference type="Proteomes" id="UP000038040">
    <property type="component" value="Unplaced"/>
</dbReference>
<dbReference type="Proteomes" id="UP000274756">
    <property type="component" value="Unassembled WGS sequence"/>
</dbReference>
<comment type="similarity">
    <text evidence="1">Belongs to the alpha-carbonic anhydrase family.</text>
</comment>
<dbReference type="STRING" id="318479.A0A0N4UHW6"/>
<dbReference type="Pfam" id="PF00194">
    <property type="entry name" value="Carb_anhydrase"/>
    <property type="match status" value="1"/>
</dbReference>
<dbReference type="OrthoDB" id="429145at2759"/>
<dbReference type="PANTHER" id="PTHR18952">
    <property type="entry name" value="CARBONIC ANHYDRASE"/>
    <property type="match status" value="1"/>
</dbReference>
<protein>
    <submittedName>
        <fullName evidence="6">Alpha-carbonic anhydrase domain-containing protein</fullName>
    </submittedName>
</protein>
<name>A0A0N4UHW6_DRAME</name>
<dbReference type="SUPFAM" id="SSF51069">
    <property type="entry name" value="Carbonic anhydrase"/>
    <property type="match status" value="1"/>
</dbReference>
<dbReference type="EMBL" id="UYYG01000027">
    <property type="protein sequence ID" value="VDN51664.1"/>
    <property type="molecule type" value="Genomic_DNA"/>
</dbReference>
<dbReference type="GO" id="GO:0005737">
    <property type="term" value="C:cytoplasm"/>
    <property type="evidence" value="ECO:0007669"/>
    <property type="project" value="TreeGrafter"/>
</dbReference>
<dbReference type="AlphaFoldDB" id="A0A0N4UHW6"/>
<proteinExistence type="inferred from homology"/>
<evidence type="ECO:0000313" key="4">
    <source>
        <dbReference type="Proteomes" id="UP000038040"/>
    </source>
</evidence>
<sequence length="176" mass="20351">MDFHAWLARIQLQFFNKFFAFSALKGDHLKFTYKFKELHGHWGNCKDYGSEHLMNGKAFSAEFHFVCWNEKYATAAECFKHCDGIAVLALFFQESNDNNPHLEPLINGIKEAANTKNSANISNSFDPSKLLPDDLNYYTYNGSLTTPDYHECVTWTVLRKATSIGRSQVMYQFNMY</sequence>
<feature type="domain" description="Alpha-carbonic anhydrase" evidence="2">
    <location>
        <begin position="1"/>
        <end position="176"/>
    </location>
</feature>
<dbReference type="Gene3D" id="3.10.200.10">
    <property type="entry name" value="Alpha carbonic anhydrase"/>
    <property type="match status" value="1"/>
</dbReference>
<dbReference type="SMART" id="SM01057">
    <property type="entry name" value="Carb_anhydrase"/>
    <property type="match status" value="1"/>
</dbReference>
<dbReference type="CDD" id="cd00326">
    <property type="entry name" value="alpha_CA"/>
    <property type="match status" value="1"/>
</dbReference>
<evidence type="ECO:0000259" key="2">
    <source>
        <dbReference type="PROSITE" id="PS51144"/>
    </source>
</evidence>
<dbReference type="PROSITE" id="PS51144">
    <property type="entry name" value="ALPHA_CA_2"/>
    <property type="match status" value="1"/>
</dbReference>
<dbReference type="WBParaSite" id="DME_0000716601-mRNA-1">
    <property type="protein sequence ID" value="DME_0000716601-mRNA-1"/>
    <property type="gene ID" value="DME_0000716601"/>
</dbReference>
<reference evidence="3 5" key="2">
    <citation type="submission" date="2018-11" db="EMBL/GenBank/DDBJ databases">
        <authorList>
            <consortium name="Pathogen Informatics"/>
        </authorList>
    </citation>
    <scope>NUCLEOTIDE SEQUENCE [LARGE SCALE GENOMIC DNA]</scope>
</reference>
<dbReference type="PANTHER" id="PTHR18952:SF124">
    <property type="entry name" value="CARBONIC ANHYDRASE 7"/>
    <property type="match status" value="1"/>
</dbReference>
<organism evidence="4 6">
    <name type="scientific">Dracunculus medinensis</name>
    <name type="common">Guinea worm</name>
    <dbReference type="NCBI Taxonomy" id="318479"/>
    <lineage>
        <taxon>Eukaryota</taxon>
        <taxon>Metazoa</taxon>
        <taxon>Ecdysozoa</taxon>
        <taxon>Nematoda</taxon>
        <taxon>Chromadorea</taxon>
        <taxon>Rhabditida</taxon>
        <taxon>Spirurina</taxon>
        <taxon>Dracunculoidea</taxon>
        <taxon>Dracunculidae</taxon>
        <taxon>Dracunculus</taxon>
    </lineage>
</organism>
<evidence type="ECO:0000313" key="6">
    <source>
        <dbReference type="WBParaSite" id="DME_0000716601-mRNA-1"/>
    </source>
</evidence>
<dbReference type="InterPro" id="IPR036398">
    <property type="entry name" value="CA_dom_sf"/>
</dbReference>
<dbReference type="InterPro" id="IPR023561">
    <property type="entry name" value="Carbonic_anhydrase_a-class"/>
</dbReference>
<gene>
    <name evidence="3" type="ORF">DME_LOCUS1637</name>
</gene>